<protein>
    <submittedName>
        <fullName evidence="2">UPF0175 family protein</fullName>
    </submittedName>
</protein>
<evidence type="ECO:0000313" key="2">
    <source>
        <dbReference type="EMBL" id="MBX0295967.1"/>
    </source>
</evidence>
<sequence length="58" mass="6453">MSRKSFTAALTLYRSRTFTLEQAASHSGVSPSQFESALRSRGIPVREQVRRSPVDAVE</sequence>
<evidence type="ECO:0000313" key="3">
    <source>
        <dbReference type="Proteomes" id="UP001430455"/>
    </source>
</evidence>
<organism evidence="2 3">
    <name type="scientific">Haloarcula nitratireducens</name>
    <dbReference type="NCBI Taxonomy" id="2487749"/>
    <lineage>
        <taxon>Archaea</taxon>
        <taxon>Methanobacteriati</taxon>
        <taxon>Methanobacteriota</taxon>
        <taxon>Stenosarchaea group</taxon>
        <taxon>Halobacteria</taxon>
        <taxon>Halobacteriales</taxon>
        <taxon>Haloarculaceae</taxon>
        <taxon>Haloarcula</taxon>
    </lineage>
</organism>
<comment type="caution">
    <text evidence="2">The sequence shown here is derived from an EMBL/GenBank/DDBJ whole genome shotgun (WGS) entry which is preliminary data.</text>
</comment>
<feature type="compositionally biased region" description="Basic and acidic residues" evidence="1">
    <location>
        <begin position="47"/>
        <end position="58"/>
    </location>
</feature>
<evidence type="ECO:0000256" key="1">
    <source>
        <dbReference type="SAM" id="MobiDB-lite"/>
    </source>
</evidence>
<name>A0AAW4PDB4_9EURY</name>
<dbReference type="AlphaFoldDB" id="A0AAW4PDB4"/>
<dbReference type="EMBL" id="RKLT01000004">
    <property type="protein sequence ID" value="MBX0295967.1"/>
    <property type="molecule type" value="Genomic_DNA"/>
</dbReference>
<gene>
    <name evidence="2" type="ORF">EGH23_13885</name>
</gene>
<feature type="region of interest" description="Disordered" evidence="1">
    <location>
        <begin position="24"/>
        <end position="58"/>
    </location>
</feature>
<dbReference type="Pfam" id="PF24001">
    <property type="entry name" value="DUF7317"/>
    <property type="match status" value="1"/>
</dbReference>
<dbReference type="RefSeq" id="WP_220580574.1">
    <property type="nucleotide sequence ID" value="NZ_RKLT01000004.1"/>
</dbReference>
<accession>A0AAW4PDB4</accession>
<dbReference type="Proteomes" id="UP001430455">
    <property type="component" value="Unassembled WGS sequence"/>
</dbReference>
<keyword evidence="3" id="KW-1185">Reference proteome</keyword>
<reference evidence="2 3" key="1">
    <citation type="submission" date="2021-06" db="EMBL/GenBank/DDBJ databases">
        <title>Halomicroarcula sp. a new haloarchaeum isolated from saline soil.</title>
        <authorList>
            <person name="Duran-Viseras A."/>
            <person name="Sanchez-Porro C."/>
            <person name="Ventosa A."/>
        </authorList>
    </citation>
    <scope>NUCLEOTIDE SEQUENCE [LARGE SCALE GENOMIC DNA]</scope>
    <source>
        <strain evidence="2 3">F27</strain>
    </source>
</reference>
<proteinExistence type="predicted"/>
<dbReference type="InterPro" id="IPR055741">
    <property type="entry name" value="DUF7317"/>
</dbReference>
<feature type="compositionally biased region" description="Polar residues" evidence="1">
    <location>
        <begin position="24"/>
        <end position="35"/>
    </location>
</feature>